<proteinExistence type="predicted"/>
<reference evidence="2 3" key="1">
    <citation type="submission" date="2018-03" db="EMBL/GenBank/DDBJ databases">
        <title>The draft genome of Zobellella sp. 59N8.</title>
        <authorList>
            <person name="Liu L."/>
            <person name="Li L."/>
            <person name="Zhang X."/>
            <person name="Liang L."/>
            <person name="Wang T."/>
        </authorList>
    </citation>
    <scope>NUCLEOTIDE SEQUENCE [LARGE SCALE GENOMIC DNA]</scope>
    <source>
        <strain evidence="2 3">59N8</strain>
    </source>
</reference>
<keyword evidence="1" id="KW-0472">Membrane</keyword>
<dbReference type="RefSeq" id="WP_106730958.1">
    <property type="nucleotide sequence ID" value="NZ_PXYG01000010.1"/>
</dbReference>
<evidence type="ECO:0000313" key="2">
    <source>
        <dbReference type="EMBL" id="PSJ42363.1"/>
    </source>
</evidence>
<accession>A0A2P7QWP1</accession>
<keyword evidence="1" id="KW-1133">Transmembrane helix</keyword>
<dbReference type="Proteomes" id="UP000240243">
    <property type="component" value="Unassembled WGS sequence"/>
</dbReference>
<organism evidence="2 3">
    <name type="scientific">Zobellella endophytica</name>
    <dbReference type="NCBI Taxonomy" id="2116700"/>
    <lineage>
        <taxon>Bacteria</taxon>
        <taxon>Pseudomonadati</taxon>
        <taxon>Pseudomonadota</taxon>
        <taxon>Gammaproteobacteria</taxon>
        <taxon>Aeromonadales</taxon>
        <taxon>Aeromonadaceae</taxon>
        <taxon>Zobellella</taxon>
    </lineage>
</organism>
<dbReference type="EMBL" id="PXYG01000010">
    <property type="protein sequence ID" value="PSJ42363.1"/>
    <property type="molecule type" value="Genomic_DNA"/>
</dbReference>
<name>A0A2P7QWP1_9GAMM</name>
<protein>
    <recommendedName>
        <fullName evidence="4">Adhesin</fullName>
    </recommendedName>
</protein>
<dbReference type="AlphaFoldDB" id="A0A2P7QWP1"/>
<feature type="transmembrane region" description="Helical" evidence="1">
    <location>
        <begin position="12"/>
        <end position="32"/>
    </location>
</feature>
<evidence type="ECO:0008006" key="4">
    <source>
        <dbReference type="Google" id="ProtNLM"/>
    </source>
</evidence>
<dbReference type="OrthoDB" id="7008646at2"/>
<keyword evidence="1" id="KW-0812">Transmembrane</keyword>
<gene>
    <name evidence="2" type="ORF">C7H85_17280</name>
</gene>
<sequence length="194" mass="19532">MERQTMQGYRAIIMVVSIMVPFGVVADVATVGPEALSGMRGILGVNMAAGSGNVQANLRAIGVGQAALAASESLMQSQITLSSHPQALEVSIEQGALQQATGAISINQASGSGNIGLNIVELAFGAGTSVDSDTLLAVNGAGTTPTSGQQEGAGSYHTSLHENALNGAQGIIQINQIAGHGNIAVNRVSMPLVK</sequence>
<comment type="caution">
    <text evidence="2">The sequence shown here is derived from an EMBL/GenBank/DDBJ whole genome shotgun (WGS) entry which is preliminary data.</text>
</comment>
<keyword evidence="3" id="KW-1185">Reference proteome</keyword>
<evidence type="ECO:0000256" key="1">
    <source>
        <dbReference type="SAM" id="Phobius"/>
    </source>
</evidence>
<evidence type="ECO:0000313" key="3">
    <source>
        <dbReference type="Proteomes" id="UP000240243"/>
    </source>
</evidence>